<dbReference type="Proteomes" id="UP000572635">
    <property type="component" value="Unassembled WGS sequence"/>
</dbReference>
<keyword evidence="3" id="KW-1185">Reference proteome</keyword>
<protein>
    <submittedName>
        <fullName evidence="2">Uncharacterized protein</fullName>
    </submittedName>
</protein>
<dbReference type="AlphaFoldDB" id="A0A7W8VBZ9"/>
<name>A0A7W8VBZ9_9ACTN</name>
<feature type="compositionally biased region" description="Low complexity" evidence="1">
    <location>
        <begin position="411"/>
        <end position="428"/>
    </location>
</feature>
<proteinExistence type="predicted"/>
<sequence>MIDEFRAAFQELIDASVASDTRRFPDAVHRVYSGAHQVPTEERELALEALGTLLQGAHTGPGITADLCVVAGALVECGTMPGDTGTTVVRLLRTMGQGATVFLHAWNATGPGAPPDPDEVTAEAEQRVAARLGDTAATATICWWTIRRHALAAATMLGDHRVRAAVRGDATLSAELIAIANQLSGTLPEFDDLRALLRMTGATSALVLDRATGRGFQVFFEGIGDNFQLHTLLADALVGPEGQGLPGHRPDPRWTAAFRDSDPDPQAGPVRGWWNLLALDGSWVWNDGVPADIPTYDGEHVLVLAEQPYPRSWNPGRRHPHVTGWLEVAHEITGEELQRWWRRAAPAQSSSGAFPRVAPADPGPVQAGPADGDGADAPASAGESGPAPAEAPLADPHGAPASEAGLPDPPEAAAGETAEEPAGAEAAPLPLPEPHTQAQRTGHDEQAPQDDPQGKDAEQDAHAPAAGPAEDTTTEDAAPAAPQQQPRPEEAEEPHPEETPAGGAPDGDPGEALRGADAHATPRGGHTERPLAAQERTPAFASSDDWQAYPPVTEQIPVLTPEMLAAYDEAAAQEEDEEPRRPAAPKMPPLPPGVSKSSAWGPRWR</sequence>
<feature type="compositionally biased region" description="Low complexity" evidence="1">
    <location>
        <begin position="357"/>
        <end position="392"/>
    </location>
</feature>
<evidence type="ECO:0000313" key="2">
    <source>
        <dbReference type="EMBL" id="MBB5430692.1"/>
    </source>
</evidence>
<evidence type="ECO:0000313" key="3">
    <source>
        <dbReference type="Proteomes" id="UP000572635"/>
    </source>
</evidence>
<gene>
    <name evidence="2" type="ORF">HDA36_000776</name>
</gene>
<dbReference type="RefSeq" id="WP_184388766.1">
    <property type="nucleotide sequence ID" value="NZ_BAAAJD010000020.1"/>
</dbReference>
<comment type="caution">
    <text evidence="2">The sequence shown here is derived from an EMBL/GenBank/DDBJ whole genome shotgun (WGS) entry which is preliminary data.</text>
</comment>
<reference evidence="2 3" key="1">
    <citation type="submission" date="2020-08" db="EMBL/GenBank/DDBJ databases">
        <title>Sequencing the genomes of 1000 actinobacteria strains.</title>
        <authorList>
            <person name="Klenk H.-P."/>
        </authorList>
    </citation>
    <scope>NUCLEOTIDE SEQUENCE [LARGE SCALE GENOMIC DNA]</scope>
    <source>
        <strain evidence="2 3">DSM 44551</strain>
    </source>
</reference>
<organism evidence="2 3">
    <name type="scientific">Nocardiopsis composta</name>
    <dbReference type="NCBI Taxonomy" id="157465"/>
    <lineage>
        <taxon>Bacteria</taxon>
        <taxon>Bacillati</taxon>
        <taxon>Actinomycetota</taxon>
        <taxon>Actinomycetes</taxon>
        <taxon>Streptosporangiales</taxon>
        <taxon>Nocardiopsidaceae</taxon>
        <taxon>Nocardiopsis</taxon>
    </lineage>
</organism>
<feature type="compositionally biased region" description="Low complexity" evidence="1">
    <location>
        <begin position="463"/>
        <end position="486"/>
    </location>
</feature>
<evidence type="ECO:0000256" key="1">
    <source>
        <dbReference type="SAM" id="MobiDB-lite"/>
    </source>
</evidence>
<feature type="compositionally biased region" description="Basic and acidic residues" evidence="1">
    <location>
        <begin position="441"/>
        <end position="461"/>
    </location>
</feature>
<feature type="compositionally biased region" description="Basic and acidic residues" evidence="1">
    <location>
        <begin position="487"/>
        <end position="498"/>
    </location>
</feature>
<accession>A0A7W8VBZ9</accession>
<feature type="region of interest" description="Disordered" evidence="1">
    <location>
        <begin position="350"/>
        <end position="605"/>
    </location>
</feature>
<dbReference type="EMBL" id="JACHDB010000001">
    <property type="protein sequence ID" value="MBB5430692.1"/>
    <property type="molecule type" value="Genomic_DNA"/>
</dbReference>